<feature type="region of interest" description="Disordered" evidence="1">
    <location>
        <begin position="222"/>
        <end position="272"/>
    </location>
</feature>
<evidence type="ECO:0000313" key="4">
    <source>
        <dbReference type="Proteomes" id="UP001187415"/>
    </source>
</evidence>
<organism evidence="3 4">
    <name type="scientific">Channa striata</name>
    <name type="common">Snakehead murrel</name>
    <name type="synonym">Ophicephalus striatus</name>
    <dbReference type="NCBI Taxonomy" id="64152"/>
    <lineage>
        <taxon>Eukaryota</taxon>
        <taxon>Metazoa</taxon>
        <taxon>Chordata</taxon>
        <taxon>Craniata</taxon>
        <taxon>Vertebrata</taxon>
        <taxon>Euteleostomi</taxon>
        <taxon>Actinopterygii</taxon>
        <taxon>Neopterygii</taxon>
        <taxon>Teleostei</taxon>
        <taxon>Neoteleostei</taxon>
        <taxon>Acanthomorphata</taxon>
        <taxon>Anabantaria</taxon>
        <taxon>Anabantiformes</taxon>
        <taxon>Channoidei</taxon>
        <taxon>Channidae</taxon>
        <taxon>Channa</taxon>
    </lineage>
</organism>
<reference evidence="3" key="1">
    <citation type="submission" date="2023-07" db="EMBL/GenBank/DDBJ databases">
        <title>Chromosome-level Genome Assembly of Striped Snakehead (Channa striata).</title>
        <authorList>
            <person name="Liu H."/>
        </authorList>
    </citation>
    <scope>NUCLEOTIDE SEQUENCE</scope>
    <source>
        <strain evidence="3">Gz</strain>
        <tissue evidence="3">Muscle</tissue>
    </source>
</reference>
<feature type="signal peptide" evidence="2">
    <location>
        <begin position="1"/>
        <end position="18"/>
    </location>
</feature>
<accession>A0AA88NR65</accession>
<dbReference type="Proteomes" id="UP001187415">
    <property type="component" value="Unassembled WGS sequence"/>
</dbReference>
<dbReference type="InterPro" id="IPR040958">
    <property type="entry name" value="SNAD1"/>
</dbReference>
<name>A0AA88NR65_CHASR</name>
<feature type="compositionally biased region" description="Basic residues" evidence="1">
    <location>
        <begin position="253"/>
        <end position="272"/>
    </location>
</feature>
<feature type="compositionally biased region" description="Basic and acidic residues" evidence="1">
    <location>
        <begin position="229"/>
        <end position="252"/>
    </location>
</feature>
<proteinExistence type="predicted"/>
<dbReference type="EMBL" id="JAUPFM010000001">
    <property type="protein sequence ID" value="KAK2863307.1"/>
    <property type="molecule type" value="Genomic_DNA"/>
</dbReference>
<dbReference type="Pfam" id="PF18744">
    <property type="entry name" value="SNAD1"/>
    <property type="match status" value="1"/>
</dbReference>
<evidence type="ECO:0000313" key="3">
    <source>
        <dbReference type="EMBL" id="KAK2863307.1"/>
    </source>
</evidence>
<evidence type="ECO:0000256" key="1">
    <source>
        <dbReference type="SAM" id="MobiDB-lite"/>
    </source>
</evidence>
<gene>
    <name evidence="3" type="ORF">Q5P01_002840</name>
</gene>
<feature type="chain" id="PRO_5041736215" evidence="2">
    <location>
        <begin position="19"/>
        <end position="272"/>
    </location>
</feature>
<sequence length="272" mass="31184">MNLLSWMMLAFLLSAGTSVDTVDVNKLTDTVKRIREKYKIGGQFCLAANIPLNGQDVDLPSRESVMNKLNANQVYKDSTVVIAKVVKPEHAELRVLRNLSTLIDKSRDNFLLIYSYLSPCGTTCINQDSKHNILTNITGTVLKHWSDVAFVFEVVFDKPKNQRNRGSRPEIIPKEELIKTLTDLGATGIGLQNIFRCYKANSEFQCHSCSYQGKVSNVCVDNNAEPGQEEGRDIDIRRDRYRSRSRDRGVKRDRSRSRDRKKQRQKWKQRKT</sequence>
<keyword evidence="4" id="KW-1185">Reference proteome</keyword>
<protein>
    <submittedName>
        <fullName evidence="3">Uncharacterized protein</fullName>
    </submittedName>
</protein>
<dbReference type="AlphaFoldDB" id="A0AA88NR65"/>
<evidence type="ECO:0000256" key="2">
    <source>
        <dbReference type="SAM" id="SignalP"/>
    </source>
</evidence>
<keyword evidence="2" id="KW-0732">Signal</keyword>
<comment type="caution">
    <text evidence="3">The sequence shown here is derived from an EMBL/GenBank/DDBJ whole genome shotgun (WGS) entry which is preliminary data.</text>
</comment>